<name>A1ZR35_MICM2</name>
<evidence type="ECO:0000313" key="1">
    <source>
        <dbReference type="EMBL" id="EAY27124.1"/>
    </source>
</evidence>
<proteinExistence type="predicted"/>
<keyword evidence="2" id="KW-1185">Reference proteome</keyword>
<reference evidence="1 2" key="1">
    <citation type="submission" date="2007-01" db="EMBL/GenBank/DDBJ databases">
        <authorList>
            <person name="Haygood M."/>
            <person name="Podell S."/>
            <person name="Anderson C."/>
            <person name="Hopkinson B."/>
            <person name="Roe K."/>
            <person name="Barbeau K."/>
            <person name="Gaasterland T."/>
            <person name="Ferriera S."/>
            <person name="Johnson J."/>
            <person name="Kravitz S."/>
            <person name="Beeson K."/>
            <person name="Sutton G."/>
            <person name="Rogers Y.-H."/>
            <person name="Friedman R."/>
            <person name="Frazier M."/>
            <person name="Venter J.C."/>
        </authorList>
    </citation>
    <scope>NUCLEOTIDE SEQUENCE [LARGE SCALE GENOMIC DNA]</scope>
    <source>
        <strain evidence="1 2">ATCC 23134</strain>
    </source>
</reference>
<accession>A1ZR35</accession>
<dbReference type="EMBL" id="AAWS01000026">
    <property type="protein sequence ID" value="EAY27124.1"/>
    <property type="molecule type" value="Genomic_DNA"/>
</dbReference>
<evidence type="ECO:0000313" key="2">
    <source>
        <dbReference type="Proteomes" id="UP000004095"/>
    </source>
</evidence>
<dbReference type="Proteomes" id="UP000004095">
    <property type="component" value="Unassembled WGS sequence"/>
</dbReference>
<gene>
    <name evidence="1" type="ORF">M23134_08398</name>
</gene>
<sequence>MIYGTLISVAFFNNGQDKLIVEKILIHQGNTCQHPLCYTLK</sequence>
<protein>
    <submittedName>
        <fullName evidence="1">Uncharacterized protein</fullName>
    </submittedName>
</protein>
<comment type="caution">
    <text evidence="1">The sequence shown here is derived from an EMBL/GenBank/DDBJ whole genome shotgun (WGS) entry which is preliminary data.</text>
</comment>
<dbReference type="AlphaFoldDB" id="A1ZR35"/>
<organism evidence="1 2">
    <name type="scientific">Microscilla marina ATCC 23134</name>
    <dbReference type="NCBI Taxonomy" id="313606"/>
    <lineage>
        <taxon>Bacteria</taxon>
        <taxon>Pseudomonadati</taxon>
        <taxon>Bacteroidota</taxon>
        <taxon>Cytophagia</taxon>
        <taxon>Cytophagales</taxon>
        <taxon>Microscillaceae</taxon>
        <taxon>Microscilla</taxon>
    </lineage>
</organism>